<dbReference type="AlphaFoldDB" id="A3JZT3"/>
<dbReference type="InterPro" id="IPR029058">
    <property type="entry name" value="AB_hydrolase_fold"/>
</dbReference>
<protein>
    <recommendedName>
        <fullName evidence="1">Serine aminopeptidase S33 domain-containing protein</fullName>
    </recommendedName>
</protein>
<feature type="domain" description="Serine aminopeptidase S33" evidence="1">
    <location>
        <begin position="69"/>
        <end position="270"/>
    </location>
</feature>
<dbReference type="Pfam" id="PF12146">
    <property type="entry name" value="Hydrolase_4"/>
    <property type="match status" value="1"/>
</dbReference>
<gene>
    <name evidence="2" type="ORF">SSE37_09258</name>
</gene>
<proteinExistence type="predicted"/>
<reference evidence="2 3" key="1">
    <citation type="submission" date="2006-06" db="EMBL/GenBank/DDBJ databases">
        <authorList>
            <person name="Moran M.A."/>
            <person name="Ferriera S."/>
            <person name="Johnson J."/>
            <person name="Kravitz S."/>
            <person name="Beeson K."/>
            <person name="Sutton G."/>
            <person name="Rogers Y.-H."/>
            <person name="Friedman R."/>
            <person name="Frazier M."/>
            <person name="Venter J.C."/>
        </authorList>
    </citation>
    <scope>NUCLEOTIDE SEQUENCE [LARGE SCALE GENOMIC DNA]</scope>
    <source>
        <strain evidence="2 3">E-37</strain>
    </source>
</reference>
<dbReference type="EMBL" id="AAYA01000002">
    <property type="protein sequence ID" value="EBA09986.1"/>
    <property type="molecule type" value="Genomic_DNA"/>
</dbReference>
<name>A3JZT3_SAGS3</name>
<dbReference type="InterPro" id="IPR022742">
    <property type="entry name" value="Hydrolase_4"/>
</dbReference>
<evidence type="ECO:0000259" key="1">
    <source>
        <dbReference type="Pfam" id="PF12146"/>
    </source>
</evidence>
<dbReference type="Proteomes" id="UP000005713">
    <property type="component" value="Unassembled WGS sequence"/>
</dbReference>
<sequence length="320" mass="34046">MIWALLAVAAGMGLWLALRPPRVPEAAFDPARLEGGVDAYLAAREAQFPDIRPGLQKQVIWAGEPGVQTDWAVVYVHGFSASLGEIRPVPERVAADLGANLVLTRLEGHGRSGAAMGEATLAGWTEDVAEALVIARAVGRRTLVISTSTGCTLTALALYGRAANGVAGTIFVAPNFRLRGRKTGVVTWPGARVWLPLLIGRERGFTPANADHAHFWTSRYPSVALLPMGKAVRALAARDPGLLKTPALFVFDDRDALVDHARTREVADRWGGPSEIFAVETGPNDDPGHHVIAGDTMSPGMTETVAAKMIAWARGLDVTS</sequence>
<dbReference type="RefSeq" id="WP_005856361.1">
    <property type="nucleotide sequence ID" value="NZ_AAYA01000002.1"/>
</dbReference>
<dbReference type="eggNOG" id="COG2267">
    <property type="taxonomic scope" value="Bacteria"/>
</dbReference>
<evidence type="ECO:0000313" key="2">
    <source>
        <dbReference type="EMBL" id="EBA09986.1"/>
    </source>
</evidence>
<comment type="caution">
    <text evidence="2">The sequence shown here is derived from an EMBL/GenBank/DDBJ whole genome shotgun (WGS) entry which is preliminary data.</text>
</comment>
<evidence type="ECO:0000313" key="3">
    <source>
        <dbReference type="Proteomes" id="UP000005713"/>
    </source>
</evidence>
<dbReference type="Gene3D" id="3.40.50.1820">
    <property type="entry name" value="alpha/beta hydrolase"/>
    <property type="match status" value="1"/>
</dbReference>
<keyword evidence="3" id="KW-1185">Reference proteome</keyword>
<dbReference type="SUPFAM" id="SSF53474">
    <property type="entry name" value="alpha/beta-Hydrolases"/>
    <property type="match status" value="1"/>
</dbReference>
<accession>A3JZT3</accession>
<dbReference type="OrthoDB" id="5416147at2"/>
<organism evidence="2 3">
    <name type="scientific">Sagittula stellata (strain ATCC 700073 / DSM 11524 / E-37)</name>
    <dbReference type="NCBI Taxonomy" id="388399"/>
    <lineage>
        <taxon>Bacteria</taxon>
        <taxon>Pseudomonadati</taxon>
        <taxon>Pseudomonadota</taxon>
        <taxon>Alphaproteobacteria</taxon>
        <taxon>Rhodobacterales</taxon>
        <taxon>Roseobacteraceae</taxon>
        <taxon>Sagittula</taxon>
    </lineage>
</organism>